<evidence type="ECO:0000313" key="1">
    <source>
        <dbReference type="EMBL" id="KAG2090487.1"/>
    </source>
</evidence>
<accession>A0A9P7EV73</accession>
<evidence type="ECO:0000313" key="2">
    <source>
        <dbReference type="Proteomes" id="UP000823399"/>
    </source>
</evidence>
<dbReference type="EMBL" id="JABBWM010000103">
    <property type="protein sequence ID" value="KAG2090487.1"/>
    <property type="molecule type" value="Genomic_DNA"/>
</dbReference>
<dbReference type="AlphaFoldDB" id="A0A9P7EV73"/>
<dbReference type="GeneID" id="64696650"/>
<dbReference type="Proteomes" id="UP000823399">
    <property type="component" value="Unassembled WGS sequence"/>
</dbReference>
<protein>
    <submittedName>
        <fullName evidence="1">Uncharacterized protein</fullName>
    </submittedName>
</protein>
<keyword evidence="2" id="KW-1185">Reference proteome</keyword>
<reference evidence="1" key="1">
    <citation type="journal article" date="2020" name="New Phytol.">
        <title>Comparative genomics reveals dynamic genome evolution in host specialist ectomycorrhizal fungi.</title>
        <authorList>
            <person name="Lofgren L.A."/>
            <person name="Nguyen N.H."/>
            <person name="Vilgalys R."/>
            <person name="Ruytinx J."/>
            <person name="Liao H.L."/>
            <person name="Branco S."/>
            <person name="Kuo A."/>
            <person name="LaButti K."/>
            <person name="Lipzen A."/>
            <person name="Andreopoulos W."/>
            <person name="Pangilinan J."/>
            <person name="Riley R."/>
            <person name="Hundley H."/>
            <person name="Na H."/>
            <person name="Barry K."/>
            <person name="Grigoriev I.V."/>
            <person name="Stajich J.E."/>
            <person name="Kennedy P.G."/>
        </authorList>
    </citation>
    <scope>NUCLEOTIDE SEQUENCE</scope>
    <source>
        <strain evidence="1">FC423</strain>
    </source>
</reference>
<name>A0A9P7EV73_9AGAM</name>
<comment type="caution">
    <text evidence="1">The sequence shown here is derived from an EMBL/GenBank/DDBJ whole genome shotgun (WGS) entry which is preliminary data.</text>
</comment>
<sequence>MEYLEKWYGIHGTMPVDMHDMELQSKNPTQPYVPGIMSDLISGINNTNEQRCVLDCPIAVGLPLELVLLDEGQMAWHRTTKDCPLPGPNLLDMQLRKLLFHKSNNDCKVPLPAAKSLYGPHDLNDYDAETVTIYSEDLLSLEVIQGNTTQTPQYIDETLWRTLVAEVGEVVDLGNCLLEFTHAV</sequence>
<dbReference type="OrthoDB" id="2693549at2759"/>
<dbReference type="RefSeq" id="XP_041286230.1">
    <property type="nucleotide sequence ID" value="XM_041434391.1"/>
</dbReference>
<proteinExistence type="predicted"/>
<organism evidence="1 2">
    <name type="scientific">Suillus discolor</name>
    <dbReference type="NCBI Taxonomy" id="1912936"/>
    <lineage>
        <taxon>Eukaryota</taxon>
        <taxon>Fungi</taxon>
        <taxon>Dikarya</taxon>
        <taxon>Basidiomycota</taxon>
        <taxon>Agaricomycotina</taxon>
        <taxon>Agaricomycetes</taxon>
        <taxon>Agaricomycetidae</taxon>
        <taxon>Boletales</taxon>
        <taxon>Suillineae</taxon>
        <taxon>Suillaceae</taxon>
        <taxon>Suillus</taxon>
    </lineage>
</organism>
<gene>
    <name evidence="1" type="ORF">F5147DRAFT_658154</name>
</gene>